<accession>A0ABU0TJB3</accession>
<name>A0ABU0TJB3_9FLAO</name>
<comment type="caution">
    <text evidence="1">The sequence shown here is derived from an EMBL/GenBank/DDBJ whole genome shotgun (WGS) entry which is preliminary data.</text>
</comment>
<keyword evidence="2" id="KW-1185">Reference proteome</keyword>
<dbReference type="Proteomes" id="UP001225072">
    <property type="component" value="Unassembled WGS sequence"/>
</dbReference>
<dbReference type="EMBL" id="JAUTAL010000001">
    <property type="protein sequence ID" value="MDQ1097123.1"/>
    <property type="molecule type" value="Genomic_DNA"/>
</dbReference>
<evidence type="ECO:0000313" key="2">
    <source>
        <dbReference type="Proteomes" id="UP001225072"/>
    </source>
</evidence>
<reference evidence="1 2" key="1">
    <citation type="submission" date="2023-07" db="EMBL/GenBank/DDBJ databases">
        <title>Functional and genomic diversity of the sorghum phyllosphere microbiome.</title>
        <authorList>
            <person name="Shade A."/>
        </authorList>
    </citation>
    <scope>NUCLEOTIDE SEQUENCE [LARGE SCALE GENOMIC DNA]</scope>
    <source>
        <strain evidence="1 2">SORGH_AS_1064</strain>
    </source>
</reference>
<dbReference type="InterPro" id="IPR023476">
    <property type="entry name" value="Pep_tRNA_hydro_II_dom_sf"/>
</dbReference>
<dbReference type="InterPro" id="IPR018988">
    <property type="entry name" value="DUF2000"/>
</dbReference>
<dbReference type="PIRSF" id="PIRSF033736">
    <property type="entry name" value="UCP033763"/>
    <property type="match status" value="1"/>
</dbReference>
<dbReference type="Pfam" id="PF09391">
    <property type="entry name" value="DUF2000"/>
    <property type="match status" value="1"/>
</dbReference>
<sequence>MDHIKPEMNIKKCVLIIDHTQPTGIIANTASVLSITLGKCTENIIGHDVYDRQGEKHPGITQIPIPILGATADKIKEIRKNILSLPIEDMVVVDFSDIAQQSKTYDHYESTMLMADENHIRYIGIALYGDKKIINKATGNLSLIR</sequence>
<dbReference type="Gene3D" id="3.40.1490.10">
    <property type="entry name" value="Bit1"/>
    <property type="match status" value="1"/>
</dbReference>
<dbReference type="SUPFAM" id="SSF102462">
    <property type="entry name" value="Peptidyl-tRNA hydrolase II"/>
    <property type="match status" value="1"/>
</dbReference>
<gene>
    <name evidence="1" type="ORF">QE404_002270</name>
</gene>
<dbReference type="InterPro" id="IPR017021">
    <property type="entry name" value="UCP033763"/>
</dbReference>
<evidence type="ECO:0008006" key="3">
    <source>
        <dbReference type="Google" id="ProtNLM"/>
    </source>
</evidence>
<protein>
    <recommendedName>
        <fullName evidence="3">DUF2000 domain-containing protein</fullName>
    </recommendedName>
</protein>
<organism evidence="1 2">
    <name type="scientific">Chryseobacterium camelliae</name>
    <dbReference type="NCBI Taxonomy" id="1265445"/>
    <lineage>
        <taxon>Bacteria</taxon>
        <taxon>Pseudomonadati</taxon>
        <taxon>Bacteroidota</taxon>
        <taxon>Flavobacteriia</taxon>
        <taxon>Flavobacteriales</taxon>
        <taxon>Weeksellaceae</taxon>
        <taxon>Chryseobacterium group</taxon>
        <taxon>Chryseobacterium</taxon>
    </lineage>
</organism>
<proteinExistence type="predicted"/>
<evidence type="ECO:0000313" key="1">
    <source>
        <dbReference type="EMBL" id="MDQ1097123.1"/>
    </source>
</evidence>